<keyword evidence="4" id="KW-1185">Reference proteome</keyword>
<evidence type="ECO:0000313" key="3">
    <source>
        <dbReference type="EMBL" id="MBE1602999.1"/>
    </source>
</evidence>
<name>A0A8I0PHZ3_9ACTN</name>
<accession>A0A8I0PHZ3</accession>
<organism evidence="3 4">
    <name type="scientific">Streptomyces stelliscabiei</name>
    <dbReference type="NCBI Taxonomy" id="146820"/>
    <lineage>
        <taxon>Bacteria</taxon>
        <taxon>Bacillati</taxon>
        <taxon>Actinomycetota</taxon>
        <taxon>Actinomycetes</taxon>
        <taxon>Kitasatosporales</taxon>
        <taxon>Streptomycetaceae</taxon>
        <taxon>Streptomyces</taxon>
    </lineage>
</organism>
<dbReference type="EMBL" id="JADBGF010000002">
    <property type="protein sequence ID" value="MBE1602999.1"/>
    <property type="molecule type" value="Genomic_DNA"/>
</dbReference>
<evidence type="ECO:0000256" key="1">
    <source>
        <dbReference type="SAM" id="Phobius"/>
    </source>
</evidence>
<proteinExistence type="predicted"/>
<dbReference type="Proteomes" id="UP000629287">
    <property type="component" value="Unassembled WGS sequence"/>
</dbReference>
<keyword evidence="1" id="KW-0472">Membrane</keyword>
<feature type="domain" description="AbiTii" evidence="2">
    <location>
        <begin position="2"/>
        <end position="160"/>
    </location>
</feature>
<feature type="transmembrane region" description="Helical" evidence="1">
    <location>
        <begin position="213"/>
        <end position="234"/>
    </location>
</feature>
<evidence type="ECO:0000313" key="4">
    <source>
        <dbReference type="Proteomes" id="UP000629287"/>
    </source>
</evidence>
<dbReference type="InterPro" id="IPR041304">
    <property type="entry name" value="AbiTii"/>
</dbReference>
<evidence type="ECO:0000259" key="2">
    <source>
        <dbReference type="Pfam" id="PF18864"/>
    </source>
</evidence>
<comment type="caution">
    <text evidence="3">The sequence shown here is derived from an EMBL/GenBank/DDBJ whole genome shotgun (WGS) entry which is preliminary data.</text>
</comment>
<keyword evidence="1" id="KW-0812">Transmembrane</keyword>
<protein>
    <recommendedName>
        <fullName evidence="2">AbiTii domain-containing protein</fullName>
    </recommendedName>
</protein>
<reference evidence="3 4" key="1">
    <citation type="submission" date="2020-10" db="EMBL/GenBank/DDBJ databases">
        <title>Sequencing the genomes of 1000 actinobacteria strains.</title>
        <authorList>
            <person name="Klenk H.-P."/>
        </authorList>
    </citation>
    <scope>NUCLEOTIDE SEQUENCE [LARGE SCALE GENOMIC DNA]</scope>
    <source>
        <strain evidence="3 4">DSM 41803</strain>
    </source>
</reference>
<gene>
    <name evidence="3" type="ORF">H4687_009228</name>
</gene>
<sequence>MLGGDTHSTALRTWALHELQGYENSDVPIPDYRRIPAPLMMDYAAGMGIVTGHQVSYFELPDFAQDDLGDELRLGIGVHQIESLIASHRDRTVHLGPPMAAGLAQLMSQSLGRHITRLYWSVHVSALEGVLDQIRTRLVQLVAELKAAMPRGQQDPTPDQVDQALQHIPSINITAGDNSSINVTAPVAIANQGGSASASATEGDQRTIFHRPALLWAILTAFAAATAITAWGLWL</sequence>
<dbReference type="AlphaFoldDB" id="A0A8I0PHZ3"/>
<keyword evidence="1" id="KW-1133">Transmembrane helix</keyword>
<dbReference type="Pfam" id="PF18864">
    <property type="entry name" value="AbiTii"/>
    <property type="match status" value="1"/>
</dbReference>